<dbReference type="Pfam" id="PF00293">
    <property type="entry name" value="NUDIX"/>
    <property type="match status" value="1"/>
</dbReference>
<dbReference type="Gene3D" id="3.90.79.10">
    <property type="entry name" value="Nucleoside Triphosphate Pyrophosphohydrolase"/>
    <property type="match status" value="1"/>
</dbReference>
<reference evidence="2" key="1">
    <citation type="journal article" date="2015" name="Nature">
        <title>Complex archaea that bridge the gap between prokaryotes and eukaryotes.</title>
        <authorList>
            <person name="Spang A."/>
            <person name="Saw J.H."/>
            <person name="Jorgensen S.L."/>
            <person name="Zaremba-Niedzwiedzka K."/>
            <person name="Martijn J."/>
            <person name="Lind A.E."/>
            <person name="van Eijk R."/>
            <person name="Schleper C."/>
            <person name="Guy L."/>
            <person name="Ettema T.J."/>
        </authorList>
    </citation>
    <scope>NUCLEOTIDE SEQUENCE</scope>
</reference>
<gene>
    <name evidence="2" type="ORF">LCGC14_2779130</name>
</gene>
<organism evidence="2">
    <name type="scientific">marine sediment metagenome</name>
    <dbReference type="NCBI Taxonomy" id="412755"/>
    <lineage>
        <taxon>unclassified sequences</taxon>
        <taxon>metagenomes</taxon>
        <taxon>ecological metagenomes</taxon>
    </lineage>
</organism>
<proteinExistence type="predicted"/>
<dbReference type="AlphaFoldDB" id="A0A0F8ZFV7"/>
<name>A0A0F8ZFV7_9ZZZZ</name>
<feature type="domain" description="Nudix hydrolase" evidence="1">
    <location>
        <begin position="15"/>
        <end position="59"/>
    </location>
</feature>
<dbReference type="InterPro" id="IPR015797">
    <property type="entry name" value="NUDIX_hydrolase-like_dom_sf"/>
</dbReference>
<accession>A0A0F8ZFV7</accession>
<feature type="non-terminal residue" evidence="2">
    <location>
        <position position="101"/>
    </location>
</feature>
<dbReference type="EMBL" id="LAZR01051576">
    <property type="protein sequence ID" value="KKK84855.1"/>
    <property type="molecule type" value="Genomic_DNA"/>
</dbReference>
<sequence length="101" mass="11669">MKHYVLGLVYNIALDHIVLIKKKKPKWMNNYWNGVGGKINDNETPMEAIHRETAEELKCRFLYNHVTTFVCPGGTVFVYKAISTNIIPFHNILKYSGNKND</sequence>
<evidence type="ECO:0000259" key="1">
    <source>
        <dbReference type="Pfam" id="PF00293"/>
    </source>
</evidence>
<dbReference type="SUPFAM" id="SSF55811">
    <property type="entry name" value="Nudix"/>
    <property type="match status" value="1"/>
</dbReference>
<dbReference type="InterPro" id="IPR000086">
    <property type="entry name" value="NUDIX_hydrolase_dom"/>
</dbReference>
<evidence type="ECO:0000313" key="2">
    <source>
        <dbReference type="EMBL" id="KKK84855.1"/>
    </source>
</evidence>
<protein>
    <recommendedName>
        <fullName evidence="1">Nudix hydrolase domain-containing protein</fullName>
    </recommendedName>
</protein>
<comment type="caution">
    <text evidence="2">The sequence shown here is derived from an EMBL/GenBank/DDBJ whole genome shotgun (WGS) entry which is preliminary data.</text>
</comment>